<evidence type="ECO:0000313" key="2">
    <source>
        <dbReference type="EMBL" id="MFA9479810.1"/>
    </source>
</evidence>
<proteinExistence type="predicted"/>
<organism evidence="2 3">
    <name type="scientific">Natronomicrosphaera hydrolytica</name>
    <dbReference type="NCBI Taxonomy" id="3242702"/>
    <lineage>
        <taxon>Bacteria</taxon>
        <taxon>Pseudomonadati</taxon>
        <taxon>Planctomycetota</taxon>
        <taxon>Phycisphaerae</taxon>
        <taxon>Phycisphaerales</taxon>
        <taxon>Phycisphaeraceae</taxon>
        <taxon>Natronomicrosphaera</taxon>
    </lineage>
</organism>
<gene>
    <name evidence="2" type="ORF">ACERK3_16110</name>
</gene>
<feature type="compositionally biased region" description="Basic and acidic residues" evidence="1">
    <location>
        <begin position="1"/>
        <end position="11"/>
    </location>
</feature>
<feature type="compositionally biased region" description="Basic and acidic residues" evidence="1">
    <location>
        <begin position="24"/>
        <end position="38"/>
    </location>
</feature>
<evidence type="ECO:0000313" key="3">
    <source>
        <dbReference type="Proteomes" id="UP001575105"/>
    </source>
</evidence>
<feature type="region of interest" description="Disordered" evidence="1">
    <location>
        <begin position="1"/>
        <end position="55"/>
    </location>
</feature>
<sequence length="249" mass="26103">MADIKNPERQGFESSDEGQTQGERFGEQAREAVGRTREAASAASDRIGEKAHNLAEQGKSRLAQAISDIGVAIREAGHKLHDEQQEGPAGYVDQAADQVDSIASYLQNHDVQQLYGSVENTARQHPAIFIGATFACGLVAARFLRSSGKSRSGSQQKQIGSYGTGSYGTGQASIGEASQGSPSESTTGEAFAEARKAGDEARKAFQGEKPTGAESSSLGEASDQASDLPQDNLADDDPSQGIGEEGERP</sequence>
<reference evidence="2 3" key="1">
    <citation type="submission" date="2024-08" db="EMBL/GenBank/DDBJ databases">
        <title>Whole-genome sequencing of halo(alkali)philic microorganisms from hypersaline lakes.</title>
        <authorList>
            <person name="Sorokin D.Y."/>
            <person name="Merkel A.Y."/>
            <person name="Messina E."/>
            <person name="Yakimov M."/>
        </authorList>
    </citation>
    <scope>NUCLEOTIDE SEQUENCE [LARGE SCALE GENOMIC DNA]</scope>
    <source>
        <strain evidence="2 3">AB-hyl4</strain>
    </source>
</reference>
<dbReference type="RefSeq" id="WP_425346735.1">
    <property type="nucleotide sequence ID" value="NZ_JBGUBD010000012.1"/>
</dbReference>
<feature type="compositionally biased region" description="Low complexity" evidence="1">
    <location>
        <begin position="147"/>
        <end position="161"/>
    </location>
</feature>
<accession>A0ABV4U876</accession>
<evidence type="ECO:0000256" key="1">
    <source>
        <dbReference type="SAM" id="MobiDB-lite"/>
    </source>
</evidence>
<feature type="compositionally biased region" description="Polar residues" evidence="1">
    <location>
        <begin position="176"/>
        <end position="188"/>
    </location>
</feature>
<keyword evidence="3" id="KW-1185">Reference proteome</keyword>
<feature type="compositionally biased region" description="Basic and acidic residues" evidence="1">
    <location>
        <begin position="192"/>
        <end position="206"/>
    </location>
</feature>
<feature type="region of interest" description="Disordered" evidence="1">
    <location>
        <begin position="147"/>
        <end position="249"/>
    </location>
</feature>
<comment type="caution">
    <text evidence="2">The sequence shown here is derived from an EMBL/GenBank/DDBJ whole genome shotgun (WGS) entry which is preliminary data.</text>
</comment>
<evidence type="ECO:0008006" key="4">
    <source>
        <dbReference type="Google" id="ProtNLM"/>
    </source>
</evidence>
<name>A0ABV4U876_9BACT</name>
<dbReference type="EMBL" id="JBGUBD010000012">
    <property type="protein sequence ID" value="MFA9479810.1"/>
    <property type="molecule type" value="Genomic_DNA"/>
</dbReference>
<dbReference type="Proteomes" id="UP001575105">
    <property type="component" value="Unassembled WGS sequence"/>
</dbReference>
<protein>
    <recommendedName>
        <fullName evidence="4">DUF3618 domain-containing protein</fullName>
    </recommendedName>
</protein>
<feature type="compositionally biased region" description="Polar residues" evidence="1">
    <location>
        <begin position="213"/>
        <end position="229"/>
    </location>
</feature>